<name>A0ABR3H988_LOXSC</name>
<dbReference type="Proteomes" id="UP001549920">
    <property type="component" value="Unassembled WGS sequence"/>
</dbReference>
<gene>
    <name evidence="1" type="ORF">ABMA27_008832</name>
</gene>
<protein>
    <recommendedName>
        <fullName evidence="3">DDE Tnp4 domain-containing protein</fullName>
    </recommendedName>
</protein>
<evidence type="ECO:0000313" key="1">
    <source>
        <dbReference type="EMBL" id="KAL0861271.1"/>
    </source>
</evidence>
<accession>A0ABR3H988</accession>
<comment type="caution">
    <text evidence="1">The sequence shown here is derived from an EMBL/GenBank/DDBJ whole genome shotgun (WGS) entry which is preliminary data.</text>
</comment>
<evidence type="ECO:0000313" key="2">
    <source>
        <dbReference type="Proteomes" id="UP001549920"/>
    </source>
</evidence>
<reference evidence="1 2" key="1">
    <citation type="submission" date="2024-06" db="EMBL/GenBank/DDBJ databases">
        <title>A chromosome-level genome assembly of beet webworm, Loxostege sticticalis.</title>
        <authorList>
            <person name="Zhang Y."/>
        </authorList>
    </citation>
    <scope>NUCLEOTIDE SEQUENCE [LARGE SCALE GENOMIC DNA]</scope>
    <source>
        <strain evidence="1">AQ026</strain>
        <tissue evidence="1">Whole body</tissue>
    </source>
</reference>
<keyword evidence="2" id="KW-1185">Reference proteome</keyword>
<evidence type="ECO:0008006" key="3">
    <source>
        <dbReference type="Google" id="ProtNLM"/>
    </source>
</evidence>
<proteinExistence type="predicted"/>
<dbReference type="EMBL" id="JBEUOH010000023">
    <property type="protein sequence ID" value="KAL0861271.1"/>
    <property type="molecule type" value="Genomic_DNA"/>
</dbReference>
<organism evidence="1 2">
    <name type="scientific">Loxostege sticticalis</name>
    <name type="common">Beet webworm moth</name>
    <dbReference type="NCBI Taxonomy" id="481309"/>
    <lineage>
        <taxon>Eukaryota</taxon>
        <taxon>Metazoa</taxon>
        <taxon>Ecdysozoa</taxon>
        <taxon>Arthropoda</taxon>
        <taxon>Hexapoda</taxon>
        <taxon>Insecta</taxon>
        <taxon>Pterygota</taxon>
        <taxon>Neoptera</taxon>
        <taxon>Endopterygota</taxon>
        <taxon>Lepidoptera</taxon>
        <taxon>Glossata</taxon>
        <taxon>Ditrysia</taxon>
        <taxon>Pyraloidea</taxon>
        <taxon>Crambidae</taxon>
        <taxon>Pyraustinae</taxon>
        <taxon>Loxostege</taxon>
    </lineage>
</organism>
<sequence>MEVDEAICLWILYRRLKKRRGQRRYWVHPILRDRTTLIFNYFRMSIATFDYLENIIENDLRMSENAVRYCISPKERFIVTLSLGYSYRLNDRTVSQIVNDVSDAIWKHMQPIFMPVPTQESWKTIAAQFEEKWHFPNCCGSLDGKHVTIIKPGKTN</sequence>